<dbReference type="Gene3D" id="3.30.160.60">
    <property type="entry name" value="Classic Zinc Finger"/>
    <property type="match status" value="1"/>
</dbReference>
<evidence type="ECO:0000256" key="4">
    <source>
        <dbReference type="ARBA" id="ARBA00023136"/>
    </source>
</evidence>
<dbReference type="Pfam" id="PF02618">
    <property type="entry name" value="YceG"/>
    <property type="match status" value="1"/>
</dbReference>
<keyword evidence="4 7" id="KW-0472">Membrane</keyword>
<evidence type="ECO:0000256" key="3">
    <source>
        <dbReference type="ARBA" id="ARBA00022989"/>
    </source>
</evidence>
<dbReference type="OrthoDB" id="9814591at2"/>
<dbReference type="STRING" id="684065.SAMN05421738_10582"/>
<evidence type="ECO:0000256" key="7">
    <source>
        <dbReference type="HAMAP-Rule" id="MF_02065"/>
    </source>
</evidence>
<dbReference type="GO" id="GO:0009252">
    <property type="term" value="P:peptidoglycan biosynthetic process"/>
    <property type="evidence" value="ECO:0007669"/>
    <property type="project" value="UniProtKB-UniRule"/>
</dbReference>
<protein>
    <recommendedName>
        <fullName evidence="7">Endolytic murein transglycosylase</fullName>
        <ecNumber evidence="7">4.2.2.29</ecNumber>
    </recommendedName>
    <alternativeName>
        <fullName evidence="7">Peptidoglycan lytic transglycosylase</fullName>
    </alternativeName>
    <alternativeName>
        <fullName evidence="7">Peptidoglycan polymerization terminase</fullName>
    </alternativeName>
</protein>
<keyword evidence="3 7" id="KW-1133">Transmembrane helix</keyword>
<keyword evidence="5 7" id="KW-0456">Lyase</keyword>
<comment type="catalytic activity">
    <reaction evidence="7">
        <text>a peptidoglycan chain = a peptidoglycan chain with N-acetyl-1,6-anhydromuramyl-[peptide] at the reducing end + a peptidoglycan chain with N-acetylglucosamine at the non-reducing end.</text>
        <dbReference type="EC" id="4.2.2.29"/>
    </reaction>
</comment>
<dbReference type="Gene3D" id="3.30.1490.480">
    <property type="entry name" value="Endolytic murein transglycosylase"/>
    <property type="match status" value="1"/>
</dbReference>
<dbReference type="PANTHER" id="PTHR30518:SF2">
    <property type="entry name" value="ENDOLYTIC MUREIN TRANSGLYCOSYLASE"/>
    <property type="match status" value="1"/>
</dbReference>
<dbReference type="RefSeq" id="WP_092907450.1">
    <property type="nucleotide sequence ID" value="NZ_FOUZ01000005.1"/>
</dbReference>
<evidence type="ECO:0000256" key="6">
    <source>
        <dbReference type="ARBA" id="ARBA00023316"/>
    </source>
</evidence>
<dbReference type="EC" id="4.2.2.29" evidence="7"/>
<dbReference type="GO" id="GO:0005886">
    <property type="term" value="C:plasma membrane"/>
    <property type="evidence" value="ECO:0007669"/>
    <property type="project" value="UniProtKB-UniRule"/>
</dbReference>
<dbReference type="EMBL" id="FOUZ01000005">
    <property type="protein sequence ID" value="SFM99251.1"/>
    <property type="molecule type" value="Genomic_DNA"/>
</dbReference>
<dbReference type="GO" id="GO:0008932">
    <property type="term" value="F:lytic endotransglycosylase activity"/>
    <property type="evidence" value="ECO:0007669"/>
    <property type="project" value="UniProtKB-UniRule"/>
</dbReference>
<dbReference type="GO" id="GO:0071555">
    <property type="term" value="P:cell wall organization"/>
    <property type="evidence" value="ECO:0007669"/>
    <property type="project" value="UniProtKB-KW"/>
</dbReference>
<keyword evidence="9" id="KW-1185">Reference proteome</keyword>
<comment type="function">
    <text evidence="7">Functions as a peptidoglycan terminase that cleaves nascent peptidoglycan strands endolytically to terminate their elongation.</text>
</comment>
<organism evidence="8 9">
    <name type="scientific">Algoriella xinjiangensis</name>
    <dbReference type="NCBI Taxonomy" id="684065"/>
    <lineage>
        <taxon>Bacteria</taxon>
        <taxon>Pseudomonadati</taxon>
        <taxon>Bacteroidota</taxon>
        <taxon>Flavobacteriia</taxon>
        <taxon>Flavobacteriales</taxon>
        <taxon>Weeksellaceae</taxon>
        <taxon>Algoriella</taxon>
    </lineage>
</organism>
<dbReference type="InterPro" id="IPR003770">
    <property type="entry name" value="MLTG-like"/>
</dbReference>
<evidence type="ECO:0000313" key="8">
    <source>
        <dbReference type="EMBL" id="SFM99251.1"/>
    </source>
</evidence>
<evidence type="ECO:0000256" key="5">
    <source>
        <dbReference type="ARBA" id="ARBA00023239"/>
    </source>
</evidence>
<name>A0A1I4VDK4_9FLAO</name>
<feature type="site" description="Important for catalytic activity" evidence="7">
    <location>
        <position position="210"/>
    </location>
</feature>
<evidence type="ECO:0000256" key="1">
    <source>
        <dbReference type="ARBA" id="ARBA00022475"/>
    </source>
</evidence>
<sequence length="340" mass="39032">MKKLNLLLVIICSFAFVGCTFIDGFKGNATKDGAIYISRGANFEQVLDSLKPYLKDVNLFKQYAEDADYPATIKSGKYKISKSDSNRDIIDRLQGGEQEEVKLRIKNEPTIYHLAGSVSKQIDADSIEVLTAIRDWVKEKNDSTLNDETVKQYFIPETYFVYWGLTPDKFMEKMVAQHDKIWNADRLAKAKALNMTPLQVVTLASIVQLESSDNMEEQQKVARAYMNRLAKDMRLEADPTSIYAYKMENGWDQKVQRVYKKWTWSSNAYNTYRNKGLPPAPICLPNLGAIDAVLSPANHDFIFFVADPAKPGYHVYTNDYQEHLKNAEKYRTWLKENNIK</sequence>
<accession>A0A1I4VDK4</accession>
<dbReference type="NCBIfam" id="TIGR00247">
    <property type="entry name" value="endolytic transglycosylase MltG"/>
    <property type="match status" value="1"/>
</dbReference>
<evidence type="ECO:0000256" key="2">
    <source>
        <dbReference type="ARBA" id="ARBA00022692"/>
    </source>
</evidence>
<dbReference type="PANTHER" id="PTHR30518">
    <property type="entry name" value="ENDOLYTIC MUREIN TRANSGLYCOSYLASE"/>
    <property type="match status" value="1"/>
</dbReference>
<keyword evidence="2 7" id="KW-0812">Transmembrane</keyword>
<gene>
    <name evidence="7" type="primary">mltG</name>
    <name evidence="8" type="ORF">SAMN05421738_10582</name>
</gene>
<keyword evidence="1 7" id="KW-1003">Cell membrane</keyword>
<dbReference type="HAMAP" id="MF_02065">
    <property type="entry name" value="MltG"/>
    <property type="match status" value="1"/>
</dbReference>
<dbReference type="AlphaFoldDB" id="A0A1I4VDK4"/>
<dbReference type="Proteomes" id="UP000199149">
    <property type="component" value="Unassembled WGS sequence"/>
</dbReference>
<keyword evidence="6 7" id="KW-0961">Cell wall biogenesis/degradation</keyword>
<comment type="similarity">
    <text evidence="7">Belongs to the transglycosylase MltG family.</text>
</comment>
<proteinExistence type="inferred from homology"/>
<reference evidence="9" key="1">
    <citation type="submission" date="2016-10" db="EMBL/GenBank/DDBJ databases">
        <authorList>
            <person name="Varghese N."/>
            <person name="Submissions S."/>
        </authorList>
    </citation>
    <scope>NUCLEOTIDE SEQUENCE [LARGE SCALE GENOMIC DNA]</scope>
    <source>
        <strain evidence="9">XJ109</strain>
    </source>
</reference>
<evidence type="ECO:0000313" key="9">
    <source>
        <dbReference type="Proteomes" id="UP000199149"/>
    </source>
</evidence>
<dbReference type="PROSITE" id="PS51257">
    <property type="entry name" value="PROKAR_LIPOPROTEIN"/>
    <property type="match status" value="1"/>
</dbReference>